<organism evidence="6 7">
    <name type="scientific">Candidatus Endonucleibacter bathymodioli</name>
    <dbReference type="NCBI Taxonomy" id="539814"/>
    <lineage>
        <taxon>Bacteria</taxon>
        <taxon>Pseudomonadati</taxon>
        <taxon>Pseudomonadota</taxon>
        <taxon>Gammaproteobacteria</taxon>
        <taxon>Oceanospirillales</taxon>
        <taxon>Endozoicomonadaceae</taxon>
        <taxon>Candidatus Endonucleibacter</taxon>
    </lineage>
</organism>
<accession>A0AA90NLN3</accession>
<dbReference type="GO" id="GO:0051301">
    <property type="term" value="P:cell division"/>
    <property type="evidence" value="ECO:0007669"/>
    <property type="project" value="UniProtKB-KW"/>
</dbReference>
<comment type="caution">
    <text evidence="6">The sequence shown here is derived from an EMBL/GenBank/DDBJ whole genome shotgun (WGS) entry which is preliminary data.</text>
</comment>
<dbReference type="Proteomes" id="UP001178148">
    <property type="component" value="Unassembled WGS sequence"/>
</dbReference>
<evidence type="ECO:0000256" key="2">
    <source>
        <dbReference type="ARBA" id="ARBA00022618"/>
    </source>
</evidence>
<dbReference type="InterPro" id="IPR036390">
    <property type="entry name" value="WH_DNA-bd_sf"/>
</dbReference>
<dbReference type="InterPro" id="IPR005234">
    <property type="entry name" value="ScpB_csome_segregation"/>
</dbReference>
<keyword evidence="1" id="KW-0963">Cytoplasm</keyword>
<dbReference type="Pfam" id="PF04079">
    <property type="entry name" value="SMC_ScpB"/>
    <property type="match status" value="1"/>
</dbReference>
<dbReference type="GO" id="GO:0051304">
    <property type="term" value="P:chromosome separation"/>
    <property type="evidence" value="ECO:0007669"/>
    <property type="project" value="InterPro"/>
</dbReference>
<keyword evidence="3" id="KW-0159">Chromosome partition</keyword>
<protein>
    <submittedName>
        <fullName evidence="6">SMC-Scp complex subunit ScpB</fullName>
    </submittedName>
</protein>
<dbReference type="AlphaFoldDB" id="A0AA90NLN3"/>
<dbReference type="EMBL" id="JASXSV010000009">
    <property type="protein sequence ID" value="MDP0589013.1"/>
    <property type="molecule type" value="Genomic_DNA"/>
</dbReference>
<sequence length="352" mass="39870">MNKEDLIEPVESIELEEAEESIESVESATSNLPLFHHLERPELHLILEGAIMASNKPLTIDQLALLFPEQVRPDNNEISKALTFIAEACEHRGFELKQVASGFRFQIKQSLAPWVGRLWEEKPQRYTRALLETLALIAYRQPITRGEIEDVRGVSVSSNIIRTLQEREWIRVVGHRDVPGRPAMFATTRHFLDYFNLENLNDLPSLSEIRDLETAANALEHQIDILDNIKQGEQTNSVESEEESKDISAETLFAKLDEIEAGLPVNFHDLIKKQKDKSTNTDTDNISPERLDTPTEKPSKTLIDNTIETSIDRSIEALTDEPTESSLNETPSPTEESSEQPEDSSSHQKPEK</sequence>
<keyword evidence="2" id="KW-0132">Cell division</keyword>
<gene>
    <name evidence="6" type="primary">scpB</name>
    <name evidence="6" type="ORF">QS748_07395</name>
</gene>
<feature type="compositionally biased region" description="Low complexity" evidence="5">
    <location>
        <begin position="324"/>
        <end position="335"/>
    </location>
</feature>
<evidence type="ECO:0000256" key="1">
    <source>
        <dbReference type="ARBA" id="ARBA00022490"/>
    </source>
</evidence>
<dbReference type="NCBIfam" id="TIGR00281">
    <property type="entry name" value="SMC-Scp complex subunit ScpB"/>
    <property type="match status" value="1"/>
</dbReference>
<proteinExistence type="predicted"/>
<name>A0AA90NLN3_9GAMM</name>
<dbReference type="SUPFAM" id="SSF46785">
    <property type="entry name" value="Winged helix' DNA-binding domain"/>
    <property type="match status" value="2"/>
</dbReference>
<feature type="region of interest" description="Disordered" evidence="5">
    <location>
        <begin position="275"/>
        <end position="352"/>
    </location>
</feature>
<evidence type="ECO:0000256" key="4">
    <source>
        <dbReference type="ARBA" id="ARBA00023306"/>
    </source>
</evidence>
<dbReference type="PANTHER" id="PTHR34298:SF2">
    <property type="entry name" value="SEGREGATION AND CONDENSATION PROTEIN B"/>
    <property type="match status" value="1"/>
</dbReference>
<dbReference type="InterPro" id="IPR036388">
    <property type="entry name" value="WH-like_DNA-bd_sf"/>
</dbReference>
<evidence type="ECO:0000313" key="7">
    <source>
        <dbReference type="Proteomes" id="UP001178148"/>
    </source>
</evidence>
<evidence type="ECO:0000256" key="5">
    <source>
        <dbReference type="SAM" id="MobiDB-lite"/>
    </source>
</evidence>
<keyword evidence="4" id="KW-0131">Cell cycle</keyword>
<evidence type="ECO:0000256" key="3">
    <source>
        <dbReference type="ARBA" id="ARBA00022829"/>
    </source>
</evidence>
<dbReference type="PANTHER" id="PTHR34298">
    <property type="entry name" value="SEGREGATION AND CONDENSATION PROTEIN B"/>
    <property type="match status" value="1"/>
</dbReference>
<reference evidence="6 7" key="1">
    <citation type="journal article" date="2023" name="bioRxiv">
        <title>An intranuclear bacterial parasite of deep-sea mussels expresses apoptosis inhibitors acquired from its host.</title>
        <authorList>
            <person name="Gonzalez Porras M.A."/>
            <person name="Assie A."/>
            <person name="Tietjen M."/>
            <person name="Violette M."/>
            <person name="Kleiner M."/>
            <person name="Gruber-Vodicka H."/>
            <person name="Dubilier N."/>
            <person name="Leisch N."/>
        </authorList>
    </citation>
    <scope>NUCLEOTIDE SEQUENCE [LARGE SCALE GENOMIC DNA]</scope>
    <source>
        <strain evidence="6">IAP13</strain>
    </source>
</reference>
<dbReference type="Gene3D" id="1.10.10.10">
    <property type="entry name" value="Winged helix-like DNA-binding domain superfamily/Winged helix DNA-binding domain"/>
    <property type="match status" value="2"/>
</dbReference>
<feature type="compositionally biased region" description="Basic and acidic residues" evidence="5">
    <location>
        <begin position="287"/>
        <end position="299"/>
    </location>
</feature>
<evidence type="ECO:0000313" key="6">
    <source>
        <dbReference type="EMBL" id="MDP0589013.1"/>
    </source>
</evidence>
<keyword evidence="7" id="KW-1185">Reference proteome</keyword>